<feature type="transmembrane region" description="Helical" evidence="1">
    <location>
        <begin position="295"/>
        <end position="314"/>
    </location>
</feature>
<dbReference type="OrthoDB" id="9762883at2"/>
<dbReference type="AlphaFoldDB" id="A0A255I717"/>
<keyword evidence="1" id="KW-1133">Transmembrane helix</keyword>
<feature type="domain" description="Peptidase M56" evidence="2">
    <location>
        <begin position="21"/>
        <end position="279"/>
    </location>
</feature>
<dbReference type="RefSeq" id="WP_094378691.1">
    <property type="nucleotide sequence ID" value="NZ_NOKA02000073.1"/>
</dbReference>
<accession>A0A255I717</accession>
<keyword evidence="1" id="KW-0812">Transmembrane</keyword>
<dbReference type="EMBL" id="QICS01000001">
    <property type="protein sequence ID" value="PXV96102.1"/>
    <property type="molecule type" value="Genomic_DNA"/>
</dbReference>
<reference evidence="4 5" key="1">
    <citation type="journal article" date="2017" name="Genome Announc.">
        <title>Draft Genome Sequence of a Sporulating and Motile Strain of Lachnotalea glycerini Isolated from Water in Quebec City, Canada.</title>
        <authorList>
            <person name="Maheux A.F."/>
            <person name="Boudreau D.K."/>
            <person name="Berube E."/>
            <person name="Boissinot M."/>
            <person name="Raymond F."/>
            <person name="Brodeur S."/>
            <person name="Corbeil J."/>
            <person name="Isabel S."/>
            <person name="Omar R.F."/>
            <person name="Bergeron M.G."/>
        </authorList>
    </citation>
    <scope>NUCLEOTIDE SEQUENCE [LARGE SCALE GENOMIC DNA]</scope>
    <source>
        <strain evidence="4 5">CCRI-19302</strain>
    </source>
</reference>
<sequence>MTWISFLEFYLISTSFGGTLVVCMWCIFNNLFSKIISTNGTYLIFRAIIFFYFIPIVYFERLYDVFTDEELFSAVPTIGLINPTISNALALPFVIWLTGFIITFGYCIYTHLSFYFKVLRYNALVIDKSILEIERTISRHLNLRRSLPIYYNDNISSPMLAGVLFPRILLPSWFPLEDLAIMLYHEHIHYKQHDLLFKKLGSIILCIHWFNPFVYRLNKLINEWCEFNCDNLCCTAHNFFRPKEYATTLLKIATAPRMYFSLHYSAFSEKTSQLEPRIRRIVAQQKVYKYTRSSATMISLIFFILGTYTVHIAGNEALNYYYDWYYNTSTYIEEVPISLPDKPLIPQSTDKVDSNTDVFHDAPSVSSNTDDITSYYWKVKKNNGINCMKVNCKKGQVLVVTHYMIQQAIPLHHGVIDMEGNIHYVDGSTYIAFQYSIPEDGEYMIFTQNPNEGDVNLNGSYYLK</sequence>
<reference evidence="3 6" key="2">
    <citation type="submission" date="2018-05" db="EMBL/GenBank/DDBJ databases">
        <title>Genomic Encyclopedia of Type Strains, Phase IV (KMG-IV): sequencing the most valuable type-strain genomes for metagenomic binning, comparative biology and taxonomic classification.</title>
        <authorList>
            <person name="Goeker M."/>
        </authorList>
    </citation>
    <scope>NUCLEOTIDE SEQUENCE [LARGE SCALE GENOMIC DNA]</scope>
    <source>
        <strain evidence="3 6">DSM 28816</strain>
    </source>
</reference>
<dbReference type="Pfam" id="PF05569">
    <property type="entry name" value="Peptidase_M56"/>
    <property type="match status" value="1"/>
</dbReference>
<evidence type="ECO:0000259" key="2">
    <source>
        <dbReference type="Pfam" id="PF05569"/>
    </source>
</evidence>
<keyword evidence="1" id="KW-0472">Membrane</keyword>
<feature type="transmembrane region" description="Helical" evidence="1">
    <location>
        <begin position="89"/>
        <end position="109"/>
    </location>
</feature>
<evidence type="ECO:0000256" key="1">
    <source>
        <dbReference type="SAM" id="Phobius"/>
    </source>
</evidence>
<evidence type="ECO:0000313" key="6">
    <source>
        <dbReference type="Proteomes" id="UP000247523"/>
    </source>
</evidence>
<feature type="transmembrane region" description="Helical" evidence="1">
    <location>
        <begin position="6"/>
        <end position="28"/>
    </location>
</feature>
<proteinExistence type="predicted"/>
<feature type="transmembrane region" description="Helical" evidence="1">
    <location>
        <begin position="40"/>
        <end position="59"/>
    </location>
</feature>
<dbReference type="InterPro" id="IPR008756">
    <property type="entry name" value="Peptidase_M56"/>
</dbReference>
<evidence type="ECO:0000313" key="5">
    <source>
        <dbReference type="Proteomes" id="UP000216411"/>
    </source>
</evidence>
<organism evidence="3 6">
    <name type="scientific">Lachnotalea glycerini</name>
    <dbReference type="NCBI Taxonomy" id="1763509"/>
    <lineage>
        <taxon>Bacteria</taxon>
        <taxon>Bacillati</taxon>
        <taxon>Bacillota</taxon>
        <taxon>Clostridia</taxon>
        <taxon>Lachnospirales</taxon>
        <taxon>Lachnospiraceae</taxon>
        <taxon>Lachnotalea</taxon>
    </lineage>
</organism>
<dbReference type="Proteomes" id="UP000216411">
    <property type="component" value="Unassembled WGS sequence"/>
</dbReference>
<dbReference type="Proteomes" id="UP000247523">
    <property type="component" value="Unassembled WGS sequence"/>
</dbReference>
<gene>
    <name evidence="3" type="ORF">C8E03_101735</name>
    <name evidence="4" type="ORF">CG710_018860</name>
</gene>
<dbReference type="PANTHER" id="PTHR34978:SF3">
    <property type="entry name" value="SLR0241 PROTEIN"/>
    <property type="match status" value="1"/>
</dbReference>
<keyword evidence="5" id="KW-1185">Reference proteome</keyword>
<protein>
    <submittedName>
        <fullName evidence="3">Beta-lactamase regulating signal transducer with metallopeptidase domain</fullName>
    </submittedName>
</protein>
<evidence type="ECO:0000313" key="4">
    <source>
        <dbReference type="EMBL" id="RDY29068.1"/>
    </source>
</evidence>
<dbReference type="EMBL" id="NOKA02000073">
    <property type="protein sequence ID" value="RDY29068.1"/>
    <property type="molecule type" value="Genomic_DNA"/>
</dbReference>
<comment type="caution">
    <text evidence="3">The sequence shown here is derived from an EMBL/GenBank/DDBJ whole genome shotgun (WGS) entry which is preliminary data.</text>
</comment>
<dbReference type="InterPro" id="IPR052173">
    <property type="entry name" value="Beta-lactam_resp_regulator"/>
</dbReference>
<name>A0A255I717_9FIRM</name>
<reference evidence="4" key="3">
    <citation type="submission" date="2018-07" db="EMBL/GenBank/DDBJ databases">
        <authorList>
            <person name="Quirk P.G."/>
            <person name="Krulwich T.A."/>
        </authorList>
    </citation>
    <scope>NUCLEOTIDE SEQUENCE</scope>
    <source>
        <strain evidence="4">CCRI-19302</strain>
    </source>
</reference>
<dbReference type="PANTHER" id="PTHR34978">
    <property type="entry name" value="POSSIBLE SENSOR-TRANSDUCER PROTEIN BLAR"/>
    <property type="match status" value="1"/>
</dbReference>
<evidence type="ECO:0000313" key="3">
    <source>
        <dbReference type="EMBL" id="PXV96102.1"/>
    </source>
</evidence>
<dbReference type="CDD" id="cd07341">
    <property type="entry name" value="M56_BlaR1_MecR1_like"/>
    <property type="match status" value="1"/>
</dbReference>